<feature type="region of interest" description="Disordered" evidence="2">
    <location>
        <begin position="804"/>
        <end position="825"/>
    </location>
</feature>
<dbReference type="EMBL" id="JAJOMB010000024">
    <property type="protein sequence ID" value="MCD5315789.1"/>
    <property type="molecule type" value="Genomic_DNA"/>
</dbReference>
<sequence>MGSQPPAKTIDLRTGQAVSGKPLEASSATFQAGIPGRIGRWQPTRAGVVNSWTWSEEGFIFADGWAALAGANGSGKSLTASMLWTLLLDGDHSGKALSVSGEASGTLLSRHTDRNEKEDRTGVWWMEYGFRPAVGQEVDYFTTGLWLRSVSGTLQRVFFTTSARVGEELNLAQDREPVSIEVLARQVAASGGRLFTDVQRLKAKLSGLLQSSEKVGLGAEGEYKEDIRSHLFATLDEVQFDALISVLRSVRSVRTSEGISPNQMREVLTEALPALNKGQLTVIAESMERIHQQELRLAQGREEAKQLQVADTAYREYLNKSLDLECASLVTREKALAKQTGRKEEITANLEKAQRQSREAQAKCDRLAGLITDAEGTLQGCESSLRDHAGAELPEMEKRLTELRAQESESYERLEKAEGRARDGRNDLSEKQDIARSAQHHLQEIGQELVGISAVTSAGAALERLFESGTAIASASLTEQILSAGTGQESSSLSDTSPATVVSTPLAWVEMRRGTSRKVSQALRAQSQAANTLELLAEQSRASESTLEQAELTEAKAETIREAAEQAFKESCTAWGDQRIELSPLPEQFLITDDRIAPAAIVRWLEGAWLAASKRIDLPGCERKVGTADALEAGARNRLDQAAQALARAETSVLEADQQVMITESAVQAKHEKLSDSRRRAETSYEEAIMTANGVTSKAEIELSDGHASASISARDWVQRVMVWKSELIQLREILHSGPDSEILFTALALSANDDSNVNELISPQTVSETVERAYQTVARTLAARMAEADTEVRNAQKLLSEKSEQVRYARTTAPVPSSPAWRPERDTTVGQPLYELVSFADYVSAEEANRVEGALLVSGLLDAVVTIDGRLLTGDLTLDPTPIDRHTRSQTPRVLADVLVVEDETLVPADRVHAILSSVVLDPTRETRASSHEEIHSGIVEIGTLTASAPSHYQAAFIGRTTRERARKEHLARLLSEEAAAQKAVDTAISARQRLTDDEKSAGRERESLPADSAVLATRAAVARLTSALEQAKVATAREIAQAEVAKERVLAQLAADGARADNELTQARTAAGQARDSRNTAVSAQSRAFSEHQGCLESQTKALNESKSAEEALARAEHERDTFPQTSDLEKALVAEDSAGNERSRAHSEATAARSKMNAASKENRERLRQVHEAAAQSDGTMLPTTLEALETLDAGLNRLAETTAGWREAANRALDLVPRARQALVTVGATQREAEAARREASSKKTKADLLARTIDARRELYGAEYEELLARKGEAATTLESLRGEAQSSANALTQANLKAGVAETDLRNAESQWLSLQEARETQCSRLSLMVTMRLASVPEGILIDSTGRPRNLEAALEWAGHQLKGKLADSLRLPILTAGRDDALTNLQTKVHEASEKLRPYDQNLMVLTPQGTDWRTVSHFGPHATAGEDIRIALHSLQMANTTIENELRGETKTVVKASLFAKLRSDIQQRRQLAVELVQQIRRTLAGVRTGVADVGVEVDWVIRETPDAQRMMELITAAPSDETFEQMYQVLRQRMDEVVGGAWSDRVAHAFDYRTWHEWKISVAHASFPSDGTGRGGFKSVTSRSNPLKSLSTGESRLATMLPLLAAAWSMYSGPDYVGPRLLSIDEIDAAFDDPNLRQVLSLLREWDFDVLSTTPSMPPLIKRESERVVIHEVITSGNKRVTVPWLWEGHGDAKPLSFEEPTLDGMSENLTEGQLMIEEN</sequence>
<dbReference type="Proteomes" id="UP001138997">
    <property type="component" value="Unassembled WGS sequence"/>
</dbReference>
<feature type="compositionally biased region" description="Basic and acidic residues" evidence="2">
    <location>
        <begin position="1109"/>
        <end position="1150"/>
    </location>
</feature>
<evidence type="ECO:0000256" key="1">
    <source>
        <dbReference type="SAM" id="Coils"/>
    </source>
</evidence>
<keyword evidence="1" id="KW-0175">Coiled coil</keyword>
<dbReference type="RefSeq" id="WP_231448608.1">
    <property type="nucleotide sequence ID" value="NZ_JAJOMB010000024.1"/>
</dbReference>
<dbReference type="Gene3D" id="3.40.50.300">
    <property type="entry name" value="P-loop containing nucleotide triphosphate hydrolases"/>
    <property type="match status" value="1"/>
</dbReference>
<organism evidence="3 4">
    <name type="scientific">Kineosporia babensis</name>
    <dbReference type="NCBI Taxonomy" id="499548"/>
    <lineage>
        <taxon>Bacteria</taxon>
        <taxon>Bacillati</taxon>
        <taxon>Actinomycetota</taxon>
        <taxon>Actinomycetes</taxon>
        <taxon>Kineosporiales</taxon>
        <taxon>Kineosporiaceae</taxon>
        <taxon>Kineosporia</taxon>
    </lineage>
</organism>
<accession>A0A9X1SXG1</accession>
<feature type="region of interest" description="Disordered" evidence="2">
    <location>
        <begin position="1068"/>
        <end position="1167"/>
    </location>
</feature>
<dbReference type="Pfam" id="PF13558">
    <property type="entry name" value="SbcC_Walker_B"/>
    <property type="match status" value="1"/>
</dbReference>
<dbReference type="SUPFAM" id="SSF52540">
    <property type="entry name" value="P-loop containing nucleoside triphosphate hydrolases"/>
    <property type="match status" value="1"/>
</dbReference>
<evidence type="ECO:0000256" key="2">
    <source>
        <dbReference type="SAM" id="MobiDB-lite"/>
    </source>
</evidence>
<feature type="compositionally biased region" description="Polar residues" evidence="2">
    <location>
        <begin position="1081"/>
        <end position="1090"/>
    </location>
</feature>
<name>A0A9X1SXG1_9ACTN</name>
<feature type="compositionally biased region" description="Polar residues" evidence="2">
    <location>
        <begin position="1098"/>
        <end position="1108"/>
    </location>
</feature>
<feature type="coiled-coil region" evidence="1">
    <location>
        <begin position="533"/>
        <end position="567"/>
    </location>
</feature>
<feature type="coiled-coil region" evidence="1">
    <location>
        <begin position="283"/>
        <end position="310"/>
    </location>
</feature>
<protein>
    <submittedName>
        <fullName evidence="3">Uncharacterized protein</fullName>
    </submittedName>
</protein>
<gene>
    <name evidence="3" type="ORF">LR394_33335</name>
</gene>
<dbReference type="InterPro" id="IPR027417">
    <property type="entry name" value="P-loop_NTPase"/>
</dbReference>
<keyword evidence="4" id="KW-1185">Reference proteome</keyword>
<proteinExistence type="predicted"/>
<evidence type="ECO:0000313" key="4">
    <source>
        <dbReference type="Proteomes" id="UP001138997"/>
    </source>
</evidence>
<evidence type="ECO:0000313" key="3">
    <source>
        <dbReference type="EMBL" id="MCD5315789.1"/>
    </source>
</evidence>
<feature type="region of interest" description="Disordered" evidence="2">
    <location>
        <begin position="1"/>
        <end position="24"/>
    </location>
</feature>
<comment type="caution">
    <text evidence="3">The sequence shown here is derived from an EMBL/GenBank/DDBJ whole genome shotgun (WGS) entry which is preliminary data.</text>
</comment>
<feature type="region of interest" description="Disordered" evidence="2">
    <location>
        <begin position="405"/>
        <end position="428"/>
    </location>
</feature>
<reference evidence="3" key="1">
    <citation type="submission" date="2021-11" db="EMBL/GenBank/DDBJ databases">
        <title>Streptomyces corallinus and Kineosporia corallina sp. nov., two new coral-derived marine actinobacteria.</title>
        <authorList>
            <person name="Buangrab K."/>
            <person name="Sutthacheep M."/>
            <person name="Yeemin T."/>
            <person name="Harunari E."/>
            <person name="Igarashi Y."/>
            <person name="Sripreechasak P."/>
            <person name="Kanchanasin P."/>
            <person name="Tanasupawat S."/>
            <person name="Phongsopitanun W."/>
        </authorList>
    </citation>
    <scope>NUCLEOTIDE SEQUENCE</scope>
    <source>
        <strain evidence="3">JCM 31032</strain>
    </source>
</reference>